<proteinExistence type="predicted"/>
<dbReference type="EMBL" id="JAEHOC010000011">
    <property type="protein sequence ID" value="KAG2437386.1"/>
    <property type="molecule type" value="Genomic_DNA"/>
</dbReference>
<name>A0A835T4S9_CHLIN</name>
<evidence type="ECO:0008006" key="4">
    <source>
        <dbReference type="Google" id="ProtNLM"/>
    </source>
</evidence>
<feature type="region of interest" description="Disordered" evidence="1">
    <location>
        <begin position="69"/>
        <end position="88"/>
    </location>
</feature>
<dbReference type="AlphaFoldDB" id="A0A835T4S9"/>
<dbReference type="PANTHER" id="PTHR45725:SF18">
    <property type="entry name" value="ORC1-LIKE AAA ATPASE DOMAIN-CONTAINING PROTEIN"/>
    <property type="match status" value="1"/>
</dbReference>
<feature type="region of interest" description="Disordered" evidence="1">
    <location>
        <begin position="153"/>
        <end position="196"/>
    </location>
</feature>
<reference evidence="2" key="1">
    <citation type="journal article" date="2020" name="bioRxiv">
        <title>Comparative genomics of Chlamydomonas.</title>
        <authorList>
            <person name="Craig R.J."/>
            <person name="Hasan A.R."/>
            <person name="Ness R.W."/>
            <person name="Keightley P.D."/>
        </authorList>
    </citation>
    <scope>NUCLEOTIDE SEQUENCE</scope>
    <source>
        <strain evidence="2">SAG 7.73</strain>
    </source>
</reference>
<dbReference type="InterPro" id="IPR051425">
    <property type="entry name" value="Formin_Homology"/>
</dbReference>
<feature type="compositionally biased region" description="Low complexity" evidence="1">
    <location>
        <begin position="185"/>
        <end position="195"/>
    </location>
</feature>
<accession>A0A835T4S9</accession>
<evidence type="ECO:0000313" key="2">
    <source>
        <dbReference type="EMBL" id="KAG2437386.1"/>
    </source>
</evidence>
<dbReference type="PANTHER" id="PTHR45725">
    <property type="entry name" value="FORMIN HOMOLOGY 2 FAMILY MEMBER"/>
    <property type="match status" value="1"/>
</dbReference>
<evidence type="ECO:0000256" key="1">
    <source>
        <dbReference type="SAM" id="MobiDB-lite"/>
    </source>
</evidence>
<feature type="region of interest" description="Disordered" evidence="1">
    <location>
        <begin position="1"/>
        <end position="55"/>
    </location>
</feature>
<keyword evidence="3" id="KW-1185">Reference proteome</keyword>
<organism evidence="2 3">
    <name type="scientific">Chlamydomonas incerta</name>
    <dbReference type="NCBI Taxonomy" id="51695"/>
    <lineage>
        <taxon>Eukaryota</taxon>
        <taxon>Viridiplantae</taxon>
        <taxon>Chlorophyta</taxon>
        <taxon>core chlorophytes</taxon>
        <taxon>Chlorophyceae</taxon>
        <taxon>CS clade</taxon>
        <taxon>Chlamydomonadales</taxon>
        <taxon>Chlamydomonadaceae</taxon>
        <taxon>Chlamydomonas</taxon>
    </lineage>
</organism>
<sequence>MLPLEQKASGRAHGTGRGVRTSVESPAALPQQRVGQLQHQKCHTKARVGRDPRCGVDAERTSVRTAATVASLSSSGASPSGSQLSSEALRPRRFSAPVIARLLRSTATVQELADLVQQQSPYMDSSHVGIAMLHLALLVSRAEQQQAQQLQLAAQQEAAQRSGRGASTSGRAPAWGSAPGRNGTSSSNGSSSSSSLTMDMQLSMASIDDDVLGSNAGASPAGAGALLDLEMSSILDDDDGAGARQLQQMSDDLAAGLEAAAAASDAAVGPAAAADATVATTAGAAADSFASNNPATSSPAAAAAAAPPAASPAVSRTLRTLLSRAFSLGLDSLTGQQLVGVFSGLAVLRRPRQQAAAVTAAAGPGGGAGAGGGTGAVAGAGGLSASDRLVAEQLMAAMGPKLYECRPQELANALASAALLGLPPDADLRTSFYAAVRHQQRRFGPRELATVLWAYGAMGTDVQEDAVQLVLELSRAKLTSFSPLQLAKAVQGLAALRYRPSPEWVEAYCGVLRPALRRMSSRELCAVLLALASLQVGLDGGTRAALLVHTFSGPLPAMAPGEVALSLWALGRLSAVDMDLPALIDLDMSGRVLDLTSRLLAAGGFSGGELQQLLEGLTRLALQPPLEWMQAFVAALQPQLDKLDAQQLAGVLNSLAAQQYRPQPEMQEVVLAATQANMKQLLADTTCSASLLTALRRLNIEPPPGWVGAMLEASRSALKNRCTDLHLANLAGSLAAWGVQPDGRWAARLMWRSQVLMNEDRMSPRALVALLQAMVSLGLAPNPVWTQLCLQAAVRRASQPAFEPHHYGTLMASLHALGIQPPQEWLTRMLLSTYRCWDRFSVTHWSSLLPALVLLKARPPREWLRRFEATSAARLADCSALQLLTVAVSLAQLHQLHAAGAVADTPLLQPAAVAAAAAGAASGAASGGSAVAAPAATGAGASAANLSAAAVAAGAADGAPVPSFMSIDDDGSAAVAAAATVLAAAEPAHVAAGAAAAPAAPAAAQPARQPAQLQALPQPGPEWQAAWWAASTRLLLRVRYAPSELVLTAGWMGSLGLRPPPEWLQACAEVAARYSKVMDATERQQLAAAIAPLALGAAAPPAGAASAR</sequence>
<gene>
    <name evidence="2" type="ORF">HXX76_006038</name>
</gene>
<protein>
    <recommendedName>
        <fullName evidence="4">Tbc2 translation factor, chloroplastic</fullName>
    </recommendedName>
</protein>
<dbReference type="Proteomes" id="UP000650467">
    <property type="component" value="Unassembled WGS sequence"/>
</dbReference>
<comment type="caution">
    <text evidence="2">The sequence shown here is derived from an EMBL/GenBank/DDBJ whole genome shotgun (WGS) entry which is preliminary data.</text>
</comment>
<evidence type="ECO:0000313" key="3">
    <source>
        <dbReference type="Proteomes" id="UP000650467"/>
    </source>
</evidence>
<dbReference type="OrthoDB" id="539133at2759"/>